<evidence type="ECO:0000313" key="2">
    <source>
        <dbReference type="Proteomes" id="UP001240678"/>
    </source>
</evidence>
<dbReference type="GeneID" id="85337673"/>
<dbReference type="AlphaFoldDB" id="A0AAJ0E3N6"/>
<keyword evidence="2" id="KW-1185">Reference proteome</keyword>
<organism evidence="1 2">
    <name type="scientific">Colletotrichum costaricense</name>
    <dbReference type="NCBI Taxonomy" id="1209916"/>
    <lineage>
        <taxon>Eukaryota</taxon>
        <taxon>Fungi</taxon>
        <taxon>Dikarya</taxon>
        <taxon>Ascomycota</taxon>
        <taxon>Pezizomycotina</taxon>
        <taxon>Sordariomycetes</taxon>
        <taxon>Hypocreomycetidae</taxon>
        <taxon>Glomerellales</taxon>
        <taxon>Glomerellaceae</taxon>
        <taxon>Colletotrichum</taxon>
        <taxon>Colletotrichum acutatum species complex</taxon>
    </lineage>
</organism>
<proteinExistence type="predicted"/>
<protein>
    <submittedName>
        <fullName evidence="1">Uncharacterized protein</fullName>
    </submittedName>
</protein>
<dbReference type="RefSeq" id="XP_060315898.1">
    <property type="nucleotide sequence ID" value="XM_060454126.1"/>
</dbReference>
<reference evidence="1 2" key="1">
    <citation type="submission" date="2016-10" db="EMBL/GenBank/DDBJ databases">
        <title>The genome sequence of Colletotrichum fioriniae PJ7.</title>
        <authorList>
            <person name="Baroncelli R."/>
        </authorList>
    </citation>
    <scope>NUCLEOTIDE SEQUENCE [LARGE SCALE GENOMIC DNA]</scope>
    <source>
        <strain evidence="1 2">IMI 309622</strain>
    </source>
</reference>
<name>A0AAJ0E3N6_9PEZI</name>
<evidence type="ECO:0000313" key="1">
    <source>
        <dbReference type="EMBL" id="KAK1530849.1"/>
    </source>
</evidence>
<accession>A0AAJ0E3N6</accession>
<comment type="caution">
    <text evidence="1">The sequence shown here is derived from an EMBL/GenBank/DDBJ whole genome shotgun (WGS) entry which is preliminary data.</text>
</comment>
<gene>
    <name evidence="1" type="ORF">CCOS01_05952</name>
</gene>
<sequence>MITERALLSGYSSNAPPISLRYTTRVRESSERVCWWW</sequence>
<dbReference type="EMBL" id="MOOE01000005">
    <property type="protein sequence ID" value="KAK1530849.1"/>
    <property type="molecule type" value="Genomic_DNA"/>
</dbReference>
<dbReference type="Proteomes" id="UP001240678">
    <property type="component" value="Unassembled WGS sequence"/>
</dbReference>